<sequence length="839" mass="93963">MKLDTKLMIPLHNEELVIKSVGDANMNPRSKGGIKLRPQDHELNVVHSCNGFLLLSLPFKYGHVVRESNPVMVSNPITHEYINLPAAIKYDESGKLMNSMHCGLGFSPKTNQYKVIRTCGHFAKKGTDSGSVTEIHILGTGSWKRIGNAPSTLLHKVGSPTYLNGSLHWLCREDIISTCIMSFDLNNEKFQSLSPPPFTPSTTSSSWNLGVTLGELRGCLCIYDGSGFEQPKVWVMKEYGVQGSWSKEFCLSTQTVGGRCIYGLFFEPISLLRNGAILLFHSLRGALFYRDAKKPGFRFLKFKGYKSFYESIVHIPSFISLKDAVMGDDIAVLNTKSRESMKRGRRPTVSNTGIGERQVDEINDLQNQNSGCSITDLPSPITFDIMLRVSVKGLLICKCVCKTWRNLILDPKFATLHFARGEAYPLIRTLSPTHVSRTLYLFEDCYGIECGSCTCDHSDFLCHSHIKVGINTKLKIPLRDAELLTPNEGDSNVNLDAKGGVKRKRCVKLRPKDHKFNVVNSCKGLICLSNPLQNDPVAVCNPVTGEYIVLPDSKQPDKSTEIHMDCGLGFSLEANKFKVIRIFNLTKSEMLRRPIIWNHGVYGRRVAEIHTLGTGSWKRIGIAPCAPSVSNLGFPTYLNGAIHWLCSDLNSDYIISFNFDNEKFQSFPPPPPSDDIDFDTSRNVSLGVLGEWLCICNSEFEYLDIWVMKDYGTQESWSKDYCIDTCTDHGRWLRGLYEPMSYLRNGAILLFHRLGNAVVYYDPKIDEFYFLKLRGIKSKFEAIAHTPSFISLKDAVGGGNLAVLNIKSRCTGVKLPGETKAVFLNEENVDFDSDFNLSD</sequence>
<dbReference type="AlphaFoldDB" id="A0AAV6JDD5"/>
<gene>
    <name evidence="2" type="ORF">RHGRI_019647</name>
</gene>
<dbReference type="InterPro" id="IPR050796">
    <property type="entry name" value="SCF_F-box_component"/>
</dbReference>
<proteinExistence type="predicted"/>
<dbReference type="SMART" id="SM00256">
    <property type="entry name" value="FBOX"/>
    <property type="match status" value="1"/>
</dbReference>
<dbReference type="PANTHER" id="PTHR31672">
    <property type="entry name" value="BNACNNG10540D PROTEIN"/>
    <property type="match status" value="1"/>
</dbReference>
<dbReference type="InterPro" id="IPR036047">
    <property type="entry name" value="F-box-like_dom_sf"/>
</dbReference>
<protein>
    <recommendedName>
        <fullName evidence="1">F-box domain-containing protein</fullName>
    </recommendedName>
</protein>
<evidence type="ECO:0000313" key="3">
    <source>
        <dbReference type="Proteomes" id="UP000823749"/>
    </source>
</evidence>
<dbReference type="PANTHER" id="PTHR31672:SF13">
    <property type="entry name" value="F-BOX PROTEIN CPR30-LIKE"/>
    <property type="match status" value="1"/>
</dbReference>
<dbReference type="Pfam" id="PF08268">
    <property type="entry name" value="FBA_3"/>
    <property type="match status" value="1"/>
</dbReference>
<dbReference type="Pfam" id="PF07734">
    <property type="entry name" value="FBA_1"/>
    <property type="match status" value="1"/>
</dbReference>
<evidence type="ECO:0000259" key="1">
    <source>
        <dbReference type="SMART" id="SM00256"/>
    </source>
</evidence>
<dbReference type="InterPro" id="IPR006527">
    <property type="entry name" value="F-box-assoc_dom_typ1"/>
</dbReference>
<name>A0AAV6JDD5_9ERIC</name>
<dbReference type="Gene3D" id="1.20.1280.50">
    <property type="match status" value="1"/>
</dbReference>
<dbReference type="EMBL" id="JACTNZ010000007">
    <property type="protein sequence ID" value="KAG5539157.1"/>
    <property type="molecule type" value="Genomic_DNA"/>
</dbReference>
<dbReference type="Pfam" id="PF00646">
    <property type="entry name" value="F-box"/>
    <property type="match status" value="1"/>
</dbReference>
<keyword evidence="3" id="KW-1185">Reference proteome</keyword>
<dbReference type="Proteomes" id="UP000823749">
    <property type="component" value="Chromosome 7"/>
</dbReference>
<accession>A0AAV6JDD5</accession>
<dbReference type="InterPro" id="IPR001810">
    <property type="entry name" value="F-box_dom"/>
</dbReference>
<reference evidence="2" key="1">
    <citation type="submission" date="2020-08" db="EMBL/GenBank/DDBJ databases">
        <title>Plant Genome Project.</title>
        <authorList>
            <person name="Zhang R.-G."/>
        </authorList>
    </citation>
    <scope>NUCLEOTIDE SEQUENCE</scope>
    <source>
        <strain evidence="2">WSP0</strain>
        <tissue evidence="2">Leaf</tissue>
    </source>
</reference>
<organism evidence="2 3">
    <name type="scientific">Rhododendron griersonianum</name>
    <dbReference type="NCBI Taxonomy" id="479676"/>
    <lineage>
        <taxon>Eukaryota</taxon>
        <taxon>Viridiplantae</taxon>
        <taxon>Streptophyta</taxon>
        <taxon>Embryophyta</taxon>
        <taxon>Tracheophyta</taxon>
        <taxon>Spermatophyta</taxon>
        <taxon>Magnoliopsida</taxon>
        <taxon>eudicotyledons</taxon>
        <taxon>Gunneridae</taxon>
        <taxon>Pentapetalae</taxon>
        <taxon>asterids</taxon>
        <taxon>Ericales</taxon>
        <taxon>Ericaceae</taxon>
        <taxon>Ericoideae</taxon>
        <taxon>Rhodoreae</taxon>
        <taxon>Rhododendron</taxon>
    </lineage>
</organism>
<comment type="caution">
    <text evidence="2">The sequence shown here is derived from an EMBL/GenBank/DDBJ whole genome shotgun (WGS) entry which is preliminary data.</text>
</comment>
<dbReference type="InterPro" id="IPR013187">
    <property type="entry name" value="F-box-assoc_dom_typ3"/>
</dbReference>
<dbReference type="SUPFAM" id="SSF81383">
    <property type="entry name" value="F-box domain"/>
    <property type="match status" value="1"/>
</dbReference>
<evidence type="ECO:0000313" key="2">
    <source>
        <dbReference type="EMBL" id="KAG5539157.1"/>
    </source>
</evidence>
<dbReference type="NCBIfam" id="TIGR01640">
    <property type="entry name" value="F_box_assoc_1"/>
    <property type="match status" value="2"/>
</dbReference>
<feature type="domain" description="F-box" evidence="1">
    <location>
        <begin position="377"/>
        <end position="417"/>
    </location>
</feature>
<dbReference type="InterPro" id="IPR017451">
    <property type="entry name" value="F-box-assoc_interact_dom"/>
</dbReference>